<dbReference type="GO" id="GO:0016757">
    <property type="term" value="F:glycosyltransferase activity"/>
    <property type="evidence" value="ECO:0007669"/>
    <property type="project" value="InterPro"/>
</dbReference>
<dbReference type="Proteomes" id="UP000324176">
    <property type="component" value="Unassembled WGS sequence"/>
</dbReference>
<dbReference type="PATRIC" id="fig|44574.3.peg.2390"/>
<protein>
    <submittedName>
        <fullName evidence="3">Glycosyl transferase family 1</fullName>
    </submittedName>
</protein>
<dbReference type="EMBL" id="CP011451">
    <property type="protein sequence ID" value="AKH38052.1"/>
    <property type="molecule type" value="Genomic_DNA"/>
</dbReference>
<dbReference type="RefSeq" id="WP_046850119.1">
    <property type="nucleotide sequence ID" value="NZ_CBDIPD010000134.1"/>
</dbReference>
<reference evidence="4 6" key="3">
    <citation type="submission" date="2019-07" db="EMBL/GenBank/DDBJ databases">
        <title>Active sludge and wastewater microbial communities from Klosterneuburg, Austria.</title>
        <authorList>
            <person name="Wagner M."/>
        </authorList>
    </citation>
    <scope>NUCLEOTIDE SEQUENCE [LARGE SCALE GENOMIC DNA]</scope>
    <source>
        <strain evidence="4 6">Nm2</strain>
    </source>
</reference>
<evidence type="ECO:0000313" key="6">
    <source>
        <dbReference type="Proteomes" id="UP000324176"/>
    </source>
</evidence>
<dbReference type="Gene3D" id="3.40.50.11090">
    <property type="match status" value="1"/>
</dbReference>
<proteinExistence type="predicted"/>
<keyword evidence="1 3" id="KW-0808">Transferase</keyword>
<dbReference type="Pfam" id="PF00534">
    <property type="entry name" value="Glycos_transf_1"/>
    <property type="match status" value="1"/>
</dbReference>
<keyword evidence="5" id="KW-1185">Reference proteome</keyword>
<evidence type="ECO:0000313" key="5">
    <source>
        <dbReference type="Proteomes" id="UP000034156"/>
    </source>
</evidence>
<gene>
    <name evidence="3" type="ORF">AAW31_09840</name>
    <name evidence="4" type="ORF">BCL69_104712</name>
</gene>
<feature type="domain" description="Glycosyl transferase family 1" evidence="2">
    <location>
        <begin position="218"/>
        <end position="309"/>
    </location>
</feature>
<reference evidence="5" key="1">
    <citation type="submission" date="2015-05" db="EMBL/GenBank/DDBJ databases">
        <title>Draft genome of Nitrosomonas communis strain Nm2.</title>
        <authorList>
            <person name="Kozlowski J.A."/>
            <person name="Kits K.D."/>
            <person name="Stein L.Y."/>
        </authorList>
    </citation>
    <scope>NUCLEOTIDE SEQUENCE [LARGE SCALE GENOMIC DNA]</scope>
    <source>
        <strain evidence="5">Nm2</strain>
    </source>
</reference>
<dbReference type="EMBL" id="VNHT01000047">
    <property type="protein sequence ID" value="TYP82001.1"/>
    <property type="molecule type" value="Genomic_DNA"/>
</dbReference>
<dbReference type="SUPFAM" id="SSF53756">
    <property type="entry name" value="UDP-Glycosyltransferase/glycogen phosphorylase"/>
    <property type="match status" value="1"/>
</dbReference>
<evidence type="ECO:0000313" key="3">
    <source>
        <dbReference type="EMBL" id="AKH38052.1"/>
    </source>
</evidence>
<evidence type="ECO:0000313" key="4">
    <source>
        <dbReference type="EMBL" id="TYP82001.1"/>
    </source>
</evidence>
<organism evidence="3 5">
    <name type="scientific">Nitrosomonas communis</name>
    <dbReference type="NCBI Taxonomy" id="44574"/>
    <lineage>
        <taxon>Bacteria</taxon>
        <taxon>Pseudomonadati</taxon>
        <taxon>Pseudomonadota</taxon>
        <taxon>Betaproteobacteria</taxon>
        <taxon>Nitrosomonadales</taxon>
        <taxon>Nitrosomonadaceae</taxon>
        <taxon>Nitrosomonas</taxon>
    </lineage>
</organism>
<dbReference type="Gene3D" id="3.40.50.2000">
    <property type="entry name" value="Glycogen Phosphorylase B"/>
    <property type="match status" value="1"/>
</dbReference>
<dbReference type="Proteomes" id="UP000034156">
    <property type="component" value="Chromosome"/>
</dbReference>
<dbReference type="KEGG" id="nco:AAW31_09840"/>
<dbReference type="AlphaFoldDB" id="A0A0F7KGV6"/>
<sequence>MKLCFLVGSMAISGGTYVIVQHAAYLRDHGFEVTLAVQEPFSALTLAWHDEAPALRCIPIVEAKKEHFDLVIATWWKTVFELSHFQAKQYAYFVQSIESNFYPEEEVPLRFLVETTYRFPILYVTEATWIQQYLAEKFGQAAALVRNGIRKDIYTPSGPAIAPRNLARPPRILVEGHFGVSFKNTALSIRLAREAGARDIWVLTGSPVSWLPGVNRVFSQVPMIKTAQIYRSCDILVKLSTVEGMFGPPLEIFHCGGTAIVFDVTGHDEYIVNGVNACVISCGNADRVVSILQRLLSDRDTLSQLQQGALQTATAWPSWEESSAQFHQWVAGCLQGSAPDRSVLVAMTEQAFADYSHDEQLRLAQNPAIIRRHKLSVLASRFPRSVIRKVKQLEAIGEVALGRRTAY</sequence>
<dbReference type="PANTHER" id="PTHR46401:SF2">
    <property type="entry name" value="GLYCOSYLTRANSFERASE WBBK-RELATED"/>
    <property type="match status" value="1"/>
</dbReference>
<dbReference type="OrthoDB" id="9797829at2"/>
<evidence type="ECO:0000259" key="2">
    <source>
        <dbReference type="Pfam" id="PF00534"/>
    </source>
</evidence>
<accession>A0A0F7KGV6</accession>
<dbReference type="GO" id="GO:0009103">
    <property type="term" value="P:lipopolysaccharide biosynthetic process"/>
    <property type="evidence" value="ECO:0007669"/>
    <property type="project" value="TreeGrafter"/>
</dbReference>
<reference evidence="3 5" key="2">
    <citation type="journal article" date="2016" name="Genome Announc.">
        <title>Genome Sequence of Nitrosomonas communis Strain Nm2, a Mesophilic Ammonia-Oxidizing Bacterium Isolated from Mediterranean Soil.</title>
        <authorList>
            <person name="Kozlowski J.A."/>
            <person name="Kits K.D."/>
            <person name="Stein L.Y."/>
        </authorList>
    </citation>
    <scope>NUCLEOTIDE SEQUENCE [LARGE SCALE GENOMIC DNA]</scope>
    <source>
        <strain evidence="3 5">Nm2</strain>
    </source>
</reference>
<dbReference type="PANTHER" id="PTHR46401">
    <property type="entry name" value="GLYCOSYLTRANSFERASE WBBK-RELATED"/>
    <property type="match status" value="1"/>
</dbReference>
<name>A0A0F7KGV6_9PROT</name>
<evidence type="ECO:0000256" key="1">
    <source>
        <dbReference type="ARBA" id="ARBA00022679"/>
    </source>
</evidence>
<dbReference type="InterPro" id="IPR001296">
    <property type="entry name" value="Glyco_trans_1"/>
</dbReference>